<dbReference type="GO" id="GO:0006629">
    <property type="term" value="P:lipid metabolic process"/>
    <property type="evidence" value="ECO:0007669"/>
    <property type="project" value="InterPro"/>
</dbReference>
<evidence type="ECO:0008006" key="3">
    <source>
        <dbReference type="Google" id="ProtNLM"/>
    </source>
</evidence>
<keyword evidence="2" id="KW-1185">Reference proteome</keyword>
<accession>A0AAE1C3Q0</accession>
<dbReference type="AlphaFoldDB" id="A0AAE1C3Q0"/>
<protein>
    <recommendedName>
        <fullName evidence="3">PLC-like phosphodiesterase</fullName>
    </recommendedName>
</protein>
<name>A0AAE1C3Q0_9PEZI</name>
<gene>
    <name evidence="1" type="ORF">LTR78_003188</name>
</gene>
<evidence type="ECO:0000313" key="2">
    <source>
        <dbReference type="Proteomes" id="UP001274830"/>
    </source>
</evidence>
<evidence type="ECO:0000313" key="1">
    <source>
        <dbReference type="EMBL" id="KAK3676983.1"/>
    </source>
</evidence>
<dbReference type="Gene3D" id="3.20.20.190">
    <property type="entry name" value="Phosphatidylinositol (PI) phosphodiesterase"/>
    <property type="match status" value="1"/>
</dbReference>
<comment type="caution">
    <text evidence="1">The sequence shown here is derived from an EMBL/GenBank/DDBJ whole genome shotgun (WGS) entry which is preliminary data.</text>
</comment>
<dbReference type="Pfam" id="PF26146">
    <property type="entry name" value="PI-PLC_X"/>
    <property type="match status" value="1"/>
</dbReference>
<dbReference type="InterPro" id="IPR051057">
    <property type="entry name" value="PI-PLC_domain"/>
</dbReference>
<dbReference type="Proteomes" id="UP001274830">
    <property type="component" value="Unassembled WGS sequence"/>
</dbReference>
<proteinExistence type="predicted"/>
<organism evidence="1 2">
    <name type="scientific">Recurvomyces mirabilis</name>
    <dbReference type="NCBI Taxonomy" id="574656"/>
    <lineage>
        <taxon>Eukaryota</taxon>
        <taxon>Fungi</taxon>
        <taxon>Dikarya</taxon>
        <taxon>Ascomycota</taxon>
        <taxon>Pezizomycotina</taxon>
        <taxon>Dothideomycetes</taxon>
        <taxon>Dothideomycetidae</taxon>
        <taxon>Mycosphaerellales</taxon>
        <taxon>Teratosphaeriaceae</taxon>
        <taxon>Recurvomyces</taxon>
    </lineage>
</organism>
<sequence>MMRDTALERPIAGESDPQLRKCWVESQASTTNMLGISMKKLLLLPAALRVAYAASSNSSTACNNSPSLCSRAYDNITHLGAHDSPFIRDASNGYDVSGNQYLNTTAQLSAGVRLLSAQVQTNSSAGTLNVCHTSCSLLDAGRLRDWLSEVNTWLTINPNEVVTILLVNGASATASDLAAEYEAAGISNIAYQPSSSRATTQWPTLQTLINDGTRLVNFVADLSSNSAAPYLMNEFTYIFENNYDITDLTGFSCTANRPTSLGNNTNSALSSGMMPLMNHFLYEQAVFGIQTPNDTYLSVTNSENGGVGSLGNAATQCTSEYGRAPTFILVDFFNAGPAIATVDRLNGVTNPVGRTTTSTAVQNQSTSGAGSAGVKHATLCFTLLAVLHFAL</sequence>
<dbReference type="InterPro" id="IPR017946">
    <property type="entry name" value="PLC-like_Pdiesterase_TIM-brl"/>
</dbReference>
<dbReference type="EMBL" id="JAUTXT010000008">
    <property type="protein sequence ID" value="KAK3676983.1"/>
    <property type="molecule type" value="Genomic_DNA"/>
</dbReference>
<reference evidence="1" key="1">
    <citation type="submission" date="2023-07" db="EMBL/GenBank/DDBJ databases">
        <title>Black Yeasts Isolated from many extreme environments.</title>
        <authorList>
            <person name="Coleine C."/>
            <person name="Stajich J.E."/>
            <person name="Selbmann L."/>
        </authorList>
    </citation>
    <scope>NUCLEOTIDE SEQUENCE</scope>
    <source>
        <strain evidence="1">CCFEE 5485</strain>
    </source>
</reference>
<dbReference type="SUPFAM" id="SSF51695">
    <property type="entry name" value="PLC-like phosphodiesterases"/>
    <property type="match status" value="1"/>
</dbReference>
<dbReference type="GO" id="GO:0008081">
    <property type="term" value="F:phosphoric diester hydrolase activity"/>
    <property type="evidence" value="ECO:0007669"/>
    <property type="project" value="InterPro"/>
</dbReference>
<dbReference type="PANTHER" id="PTHR13593:SF80">
    <property type="entry name" value="PLC-LIKE PHOSPHODIESTERASE"/>
    <property type="match status" value="1"/>
</dbReference>
<dbReference type="PANTHER" id="PTHR13593">
    <property type="match status" value="1"/>
</dbReference>